<dbReference type="PROSITE" id="PS50848">
    <property type="entry name" value="START"/>
    <property type="match status" value="1"/>
</dbReference>
<gene>
    <name evidence="3" type="ORF">IV203_036285</name>
</gene>
<comment type="caution">
    <text evidence="3">The sequence shown here is derived from an EMBL/GenBank/DDBJ whole genome shotgun (WGS) entry which is preliminary data.</text>
</comment>
<evidence type="ECO:0000313" key="3">
    <source>
        <dbReference type="EMBL" id="KAG7361185.1"/>
    </source>
</evidence>
<protein>
    <recommendedName>
        <fullName evidence="2">START domain-containing protein</fullName>
    </recommendedName>
</protein>
<feature type="chain" id="PRO_5039895949" description="START domain-containing protein" evidence="1">
    <location>
        <begin position="27"/>
        <end position="349"/>
    </location>
</feature>
<evidence type="ECO:0000256" key="1">
    <source>
        <dbReference type="SAM" id="SignalP"/>
    </source>
</evidence>
<keyword evidence="1" id="KW-0732">Signal</keyword>
<accession>A0A9K3LG35</accession>
<feature type="domain" description="START" evidence="2">
    <location>
        <begin position="129"/>
        <end position="310"/>
    </location>
</feature>
<dbReference type="OrthoDB" id="38621at2759"/>
<reference evidence="3" key="2">
    <citation type="submission" date="2021-04" db="EMBL/GenBank/DDBJ databases">
        <authorList>
            <person name="Podell S."/>
        </authorList>
    </citation>
    <scope>NUCLEOTIDE SEQUENCE</scope>
    <source>
        <strain evidence="3">Hildebrandi</strain>
    </source>
</reference>
<dbReference type="InterPro" id="IPR002913">
    <property type="entry name" value="START_lipid-bd_dom"/>
</dbReference>
<name>A0A9K3LG35_9STRA</name>
<organism evidence="3 4">
    <name type="scientific">Nitzschia inconspicua</name>
    <dbReference type="NCBI Taxonomy" id="303405"/>
    <lineage>
        <taxon>Eukaryota</taxon>
        <taxon>Sar</taxon>
        <taxon>Stramenopiles</taxon>
        <taxon>Ochrophyta</taxon>
        <taxon>Bacillariophyta</taxon>
        <taxon>Bacillariophyceae</taxon>
        <taxon>Bacillariophycidae</taxon>
        <taxon>Bacillariales</taxon>
        <taxon>Bacillariaceae</taxon>
        <taxon>Nitzschia</taxon>
    </lineage>
</organism>
<proteinExistence type="predicted"/>
<dbReference type="GO" id="GO:0008289">
    <property type="term" value="F:lipid binding"/>
    <property type="evidence" value="ECO:0007669"/>
    <property type="project" value="InterPro"/>
</dbReference>
<evidence type="ECO:0000313" key="4">
    <source>
        <dbReference type="Proteomes" id="UP000693970"/>
    </source>
</evidence>
<keyword evidence="4" id="KW-1185">Reference proteome</keyword>
<feature type="signal peptide" evidence="1">
    <location>
        <begin position="1"/>
        <end position="26"/>
    </location>
</feature>
<dbReference type="EMBL" id="JAGRRH010000013">
    <property type="protein sequence ID" value="KAG7361185.1"/>
    <property type="molecule type" value="Genomic_DNA"/>
</dbReference>
<dbReference type="Proteomes" id="UP000693970">
    <property type="component" value="Unassembled WGS sequence"/>
</dbReference>
<sequence length="349" mass="38689">MLMLQNCASFTAAFLLLALPCENVFGFRAIFQRRRINKPPSTRNTNVNVEVAPPAADTATLAAGVEYLPQDITELFGRIQQVSPLANMAMENERNDLGGLIGSVHEMNGRSTHGPRGFHALQHTESLPWKTIETSRRGPVSHIDRIDNFNGLDAPLLRFRATLDGPCVADPLASLIMDLEERSKWDIQIQDVFEAHKIQDLPSANAAIGFAYGDCYRLGVGYCRTKKNLGIDSREQLTLCGINNFSDGSAMIWGVELPEQHNDLMPSHYHRVTRAKSHLFSTTLVPTGESSFDVEYLLQLEIGGKIPTWMTTPIVMDSVKRMFKCAKDVYANHDALHPSVAAESLLLSP</sequence>
<evidence type="ECO:0000259" key="2">
    <source>
        <dbReference type="PROSITE" id="PS50848"/>
    </source>
</evidence>
<reference evidence="3" key="1">
    <citation type="journal article" date="2021" name="Sci. Rep.">
        <title>Diploid genomic architecture of Nitzschia inconspicua, an elite biomass production diatom.</title>
        <authorList>
            <person name="Oliver A."/>
            <person name="Podell S."/>
            <person name="Pinowska A."/>
            <person name="Traller J.C."/>
            <person name="Smith S.R."/>
            <person name="McClure R."/>
            <person name="Beliaev A."/>
            <person name="Bohutskyi P."/>
            <person name="Hill E.A."/>
            <person name="Rabines A."/>
            <person name="Zheng H."/>
            <person name="Allen L.Z."/>
            <person name="Kuo A."/>
            <person name="Grigoriev I.V."/>
            <person name="Allen A.E."/>
            <person name="Hazlebeck D."/>
            <person name="Allen E.E."/>
        </authorList>
    </citation>
    <scope>NUCLEOTIDE SEQUENCE</scope>
    <source>
        <strain evidence="3">Hildebrandi</strain>
    </source>
</reference>
<dbReference type="AlphaFoldDB" id="A0A9K3LG35"/>